<name>A0AAV5K198_9ROSI</name>
<dbReference type="CDD" id="cd06222">
    <property type="entry name" value="RNase_H_like"/>
    <property type="match status" value="1"/>
</dbReference>
<dbReference type="SUPFAM" id="SSF53098">
    <property type="entry name" value="Ribonuclease H-like"/>
    <property type="match status" value="1"/>
</dbReference>
<dbReference type="EMBL" id="BPVZ01000048">
    <property type="protein sequence ID" value="GKV17627.1"/>
    <property type="molecule type" value="Genomic_DNA"/>
</dbReference>
<dbReference type="InterPro" id="IPR000477">
    <property type="entry name" value="RT_dom"/>
</dbReference>
<dbReference type="AlphaFoldDB" id="A0AAV5K198"/>
<dbReference type="Pfam" id="PF00078">
    <property type="entry name" value="RVT_1"/>
    <property type="match status" value="1"/>
</dbReference>
<dbReference type="PANTHER" id="PTHR47723">
    <property type="entry name" value="OS05G0353850 PROTEIN"/>
    <property type="match status" value="1"/>
</dbReference>
<keyword evidence="4" id="KW-1185">Reference proteome</keyword>
<accession>A0AAV5K198</accession>
<evidence type="ECO:0000313" key="3">
    <source>
        <dbReference type="EMBL" id="GKV17627.1"/>
    </source>
</evidence>
<dbReference type="InterPro" id="IPR002156">
    <property type="entry name" value="RNaseH_domain"/>
</dbReference>
<dbReference type="Gene3D" id="3.30.420.10">
    <property type="entry name" value="Ribonuclease H-like superfamily/Ribonuclease H"/>
    <property type="match status" value="1"/>
</dbReference>
<dbReference type="PANTHER" id="PTHR47723:SF19">
    <property type="entry name" value="POLYNUCLEOTIDYL TRANSFERASE, RIBONUCLEASE H-LIKE SUPERFAMILY PROTEIN"/>
    <property type="match status" value="1"/>
</dbReference>
<dbReference type="InterPro" id="IPR036397">
    <property type="entry name" value="RNaseH_sf"/>
</dbReference>
<evidence type="ECO:0000259" key="2">
    <source>
        <dbReference type="Pfam" id="PF13456"/>
    </source>
</evidence>
<feature type="domain" description="Reverse transcriptase" evidence="1">
    <location>
        <begin position="261"/>
        <end position="360"/>
    </location>
</feature>
<dbReference type="InterPro" id="IPR053151">
    <property type="entry name" value="RNase_H-like"/>
</dbReference>
<gene>
    <name evidence="3" type="ORF">SLEP1_g28105</name>
</gene>
<dbReference type="GO" id="GO:0004523">
    <property type="term" value="F:RNA-DNA hybrid ribonuclease activity"/>
    <property type="evidence" value="ECO:0007669"/>
    <property type="project" value="InterPro"/>
</dbReference>
<reference evidence="3 4" key="1">
    <citation type="journal article" date="2021" name="Commun. Biol.">
        <title>The genome of Shorea leprosula (Dipterocarpaceae) highlights the ecological relevance of drought in aseasonal tropical rainforests.</title>
        <authorList>
            <person name="Ng K.K.S."/>
            <person name="Kobayashi M.J."/>
            <person name="Fawcett J.A."/>
            <person name="Hatakeyama M."/>
            <person name="Paape T."/>
            <person name="Ng C.H."/>
            <person name="Ang C.C."/>
            <person name="Tnah L.H."/>
            <person name="Lee C.T."/>
            <person name="Nishiyama T."/>
            <person name="Sese J."/>
            <person name="O'Brien M.J."/>
            <person name="Copetti D."/>
            <person name="Mohd Noor M.I."/>
            <person name="Ong R.C."/>
            <person name="Putra M."/>
            <person name="Sireger I.Z."/>
            <person name="Indrioko S."/>
            <person name="Kosugi Y."/>
            <person name="Izuno A."/>
            <person name="Isagi Y."/>
            <person name="Lee S.L."/>
            <person name="Shimizu K.K."/>
        </authorList>
    </citation>
    <scope>NUCLEOTIDE SEQUENCE [LARGE SCALE GENOMIC DNA]</scope>
    <source>
        <strain evidence="3">214</strain>
    </source>
</reference>
<dbReference type="Proteomes" id="UP001054252">
    <property type="component" value="Unassembled WGS sequence"/>
</dbReference>
<dbReference type="InterPro" id="IPR044730">
    <property type="entry name" value="RNase_H-like_dom_plant"/>
</dbReference>
<evidence type="ECO:0000259" key="1">
    <source>
        <dbReference type="Pfam" id="PF00078"/>
    </source>
</evidence>
<evidence type="ECO:0008006" key="5">
    <source>
        <dbReference type="Google" id="ProtNLM"/>
    </source>
</evidence>
<dbReference type="Pfam" id="PF13456">
    <property type="entry name" value="RVT_3"/>
    <property type="match status" value="1"/>
</dbReference>
<organism evidence="3 4">
    <name type="scientific">Rubroshorea leprosula</name>
    <dbReference type="NCBI Taxonomy" id="152421"/>
    <lineage>
        <taxon>Eukaryota</taxon>
        <taxon>Viridiplantae</taxon>
        <taxon>Streptophyta</taxon>
        <taxon>Embryophyta</taxon>
        <taxon>Tracheophyta</taxon>
        <taxon>Spermatophyta</taxon>
        <taxon>Magnoliopsida</taxon>
        <taxon>eudicotyledons</taxon>
        <taxon>Gunneridae</taxon>
        <taxon>Pentapetalae</taxon>
        <taxon>rosids</taxon>
        <taxon>malvids</taxon>
        <taxon>Malvales</taxon>
        <taxon>Dipterocarpaceae</taxon>
        <taxon>Rubroshorea</taxon>
    </lineage>
</organism>
<proteinExistence type="predicted"/>
<sequence>MMADLFVHDLAFALDEKLVLTIDEDVELDLDVEEPMDQLEKGATWCLARKLLIKKRYNMEALENTLANGLGGGIQRQIWKACGHENQANLTMEVKALIGKMITSSWGKLKLSNNEAKKAYIPRILAQKAQAGLPNTMNLYYWNCQVLGNPQAIQSLIELVGLKKPIVVFLCETLLNNGEVQMMGSKFTWRKGRTEEKVDKCLATNTWKTLFPMTRVRTLPPLSSDHTPLWITLDGKRDKLHLKKRKLIIDNALIAFEILHFIRNRRNKKKGWQRVKLDMSKAFDRVEWQYHEHIMRELGFANRWLRLIMACVSSISYEVLLNGKGAGKVVPSRGLHQGDPLSPYLFILCDKGLTAMIQEAEKHQLLHGVRICGLSETKWRPPTVGFIKVNVDGAIFEQQRLYGVGVMAQDSSREVLAAMVSKGHGMLSMEECETCSLRNALKWAKNLMFDKIVVEINCTSIVTAINNNHILNFNLGIILLDCKHLMASFAICRLQHVQRIGNSVAHELARGCSRLKLIYFGLQTY</sequence>
<dbReference type="InterPro" id="IPR012337">
    <property type="entry name" value="RNaseH-like_sf"/>
</dbReference>
<protein>
    <recommendedName>
        <fullName evidence="5">Reverse transcriptase</fullName>
    </recommendedName>
</protein>
<dbReference type="GO" id="GO:0003676">
    <property type="term" value="F:nucleic acid binding"/>
    <property type="evidence" value="ECO:0007669"/>
    <property type="project" value="InterPro"/>
</dbReference>
<feature type="domain" description="RNase H type-1" evidence="2">
    <location>
        <begin position="390"/>
        <end position="511"/>
    </location>
</feature>
<comment type="caution">
    <text evidence="3">The sequence shown here is derived from an EMBL/GenBank/DDBJ whole genome shotgun (WGS) entry which is preliminary data.</text>
</comment>
<evidence type="ECO:0000313" key="4">
    <source>
        <dbReference type="Proteomes" id="UP001054252"/>
    </source>
</evidence>